<sequence length="112" mass="12232">MQSIPNCPLCQSEHTYHDGSLFVCPECAHEWDESDQSESSSDNLIVKDSNGNLLADGDDIILIKDLKLKGSSSVLKKGAKAKGIRLVEGDHEIDCKIDGIKIMLKACFVKKA</sequence>
<keyword evidence="5" id="KW-1185">Reference proteome</keyword>
<reference evidence="5" key="1">
    <citation type="journal article" date="2019" name="Int. J. Syst. Evol. Microbiol.">
        <title>The Global Catalogue of Microorganisms (GCM) 10K type strain sequencing project: providing services to taxonomists for standard genome sequencing and annotation.</title>
        <authorList>
            <consortium name="The Broad Institute Genomics Platform"/>
            <consortium name="The Broad Institute Genome Sequencing Center for Infectious Disease"/>
            <person name="Wu L."/>
            <person name="Ma J."/>
        </authorList>
    </citation>
    <scope>NUCLEOTIDE SEQUENCE [LARGE SCALE GENOMIC DNA]</scope>
    <source>
        <strain evidence="5">JCM 18050</strain>
    </source>
</reference>
<dbReference type="SUPFAM" id="SSF57783">
    <property type="entry name" value="Zinc beta-ribbon"/>
    <property type="match status" value="1"/>
</dbReference>
<dbReference type="Pfam" id="PF08274">
    <property type="entry name" value="Zn_Ribbon_YjdM"/>
    <property type="match status" value="1"/>
</dbReference>
<dbReference type="Proteomes" id="UP001500171">
    <property type="component" value="Unassembled WGS sequence"/>
</dbReference>
<dbReference type="Pfam" id="PF03831">
    <property type="entry name" value="YjdM"/>
    <property type="match status" value="1"/>
</dbReference>
<accession>A0ABP9N6Y3</accession>
<feature type="domain" description="Protein YjdM N-terminal" evidence="3">
    <location>
        <begin position="4"/>
        <end position="32"/>
    </location>
</feature>
<evidence type="ECO:0000259" key="2">
    <source>
        <dbReference type="Pfam" id="PF03831"/>
    </source>
</evidence>
<dbReference type="SUPFAM" id="SSF82057">
    <property type="entry name" value="Prokaryotic SH3-related domain"/>
    <property type="match status" value="1"/>
</dbReference>
<evidence type="ECO:0000313" key="5">
    <source>
        <dbReference type="Proteomes" id="UP001500171"/>
    </source>
</evidence>
<evidence type="ECO:0000256" key="1">
    <source>
        <dbReference type="ARBA" id="ARBA00009248"/>
    </source>
</evidence>
<gene>
    <name evidence="4" type="primary">phnA</name>
    <name evidence="4" type="ORF">GCM10023211_09690</name>
</gene>
<dbReference type="PANTHER" id="PTHR30305">
    <property type="entry name" value="PROTEIN YJDM-RELATED"/>
    <property type="match status" value="1"/>
</dbReference>
<organism evidence="4 5">
    <name type="scientific">Orbus sasakiae</name>
    <dbReference type="NCBI Taxonomy" id="1078475"/>
    <lineage>
        <taxon>Bacteria</taxon>
        <taxon>Pseudomonadati</taxon>
        <taxon>Pseudomonadota</taxon>
        <taxon>Gammaproteobacteria</taxon>
        <taxon>Orbales</taxon>
        <taxon>Orbaceae</taxon>
        <taxon>Orbus</taxon>
    </lineage>
</organism>
<proteinExistence type="inferred from homology"/>
<dbReference type="NCBIfam" id="TIGR00686">
    <property type="entry name" value="phnA"/>
    <property type="match status" value="1"/>
</dbReference>
<feature type="domain" description="Protein YjdM C-terminal" evidence="2">
    <location>
        <begin position="46"/>
        <end position="112"/>
    </location>
</feature>
<dbReference type="InterPro" id="IPR013988">
    <property type="entry name" value="YjdM_C"/>
</dbReference>
<protein>
    <submittedName>
        <fullName evidence="4">Alkylphosphonate utilization operon protein PhnA</fullName>
    </submittedName>
</protein>
<comment type="caution">
    <text evidence="4">The sequence shown here is derived from an EMBL/GenBank/DDBJ whole genome shotgun (WGS) entry which is preliminary data.</text>
</comment>
<name>A0ABP9N6Y3_9GAMM</name>
<dbReference type="RefSeq" id="WP_345489379.1">
    <property type="nucleotide sequence ID" value="NZ_BAABHY010000001.1"/>
</dbReference>
<dbReference type="EMBL" id="BAABHY010000001">
    <property type="protein sequence ID" value="GAA5107970.1"/>
    <property type="molecule type" value="Genomic_DNA"/>
</dbReference>
<dbReference type="InterPro" id="IPR013987">
    <property type="entry name" value="YjdM_N"/>
</dbReference>
<evidence type="ECO:0000313" key="4">
    <source>
        <dbReference type="EMBL" id="GAA5107970.1"/>
    </source>
</evidence>
<dbReference type="Gene3D" id="2.30.30.40">
    <property type="entry name" value="SH3 Domains"/>
    <property type="match status" value="1"/>
</dbReference>
<dbReference type="PANTHER" id="PTHR30305:SF3">
    <property type="entry name" value="PROTEIN YJDM"/>
    <property type="match status" value="1"/>
</dbReference>
<dbReference type="Gene3D" id="2.20.25.10">
    <property type="match status" value="1"/>
</dbReference>
<comment type="similarity">
    <text evidence="1">Belongs to the YjdM family.</text>
</comment>
<dbReference type="InterPro" id="IPR004624">
    <property type="entry name" value="YjdM"/>
</dbReference>
<evidence type="ECO:0000259" key="3">
    <source>
        <dbReference type="Pfam" id="PF08274"/>
    </source>
</evidence>